<evidence type="ECO:0000256" key="3">
    <source>
        <dbReference type="ARBA" id="ARBA00022960"/>
    </source>
</evidence>
<dbReference type="PIRSF" id="PIRSF038471">
    <property type="entry name" value="MreC"/>
    <property type="match status" value="1"/>
</dbReference>
<keyword evidence="10" id="KW-1185">Reference proteome</keyword>
<sequence>MFTVNPTATLRLGLWVALSIVIMTMDHRYRYLDGARDVLATAIYPLQYLARLPGDAKTWLTENLIGRGVLLEENAQLREKQVFLNAQLQKLTTLEAENHRLRSLLESAVNTPERVLIAELLAVDFDPYRHHILLNRGRQHGIYVGEPVLDQHGIVGQIVRADPFTATAILITDPNHALPIQIDRTGVRTLALGTGNFQELELPHVPNNEDVKVGDLLVTSGLGGRFPRGYPVGKVVKVEFDPGSPFAHIVARPLAALDRIREVMLLENESGASEPPAPAMDGRSASPRPP</sequence>
<feature type="coiled-coil region" evidence="6">
    <location>
        <begin position="84"/>
        <end position="111"/>
    </location>
</feature>
<dbReference type="Gene3D" id="2.40.10.340">
    <property type="entry name" value="Rod shape-determining protein MreC, domain 1"/>
    <property type="match status" value="1"/>
</dbReference>
<comment type="similarity">
    <text evidence="1 5">Belongs to the MreC family.</text>
</comment>
<evidence type="ECO:0000259" key="8">
    <source>
        <dbReference type="Pfam" id="PF04085"/>
    </source>
</evidence>
<keyword evidence="3 5" id="KW-0133">Cell shape</keyword>
<evidence type="ECO:0000313" key="10">
    <source>
        <dbReference type="Proteomes" id="UP000760480"/>
    </source>
</evidence>
<dbReference type="NCBIfam" id="TIGR00219">
    <property type="entry name" value="mreC"/>
    <property type="match status" value="1"/>
</dbReference>
<evidence type="ECO:0000256" key="1">
    <source>
        <dbReference type="ARBA" id="ARBA00009369"/>
    </source>
</evidence>
<dbReference type="Proteomes" id="UP000760480">
    <property type="component" value="Unassembled WGS sequence"/>
</dbReference>
<evidence type="ECO:0000256" key="6">
    <source>
        <dbReference type="SAM" id="Coils"/>
    </source>
</evidence>
<organism evidence="9 10">
    <name type="scientific">Candidatus Competibacter phosphatis</name>
    <dbReference type="NCBI Taxonomy" id="221280"/>
    <lineage>
        <taxon>Bacteria</taxon>
        <taxon>Pseudomonadati</taxon>
        <taxon>Pseudomonadota</taxon>
        <taxon>Gammaproteobacteria</taxon>
        <taxon>Candidatus Competibacteraceae</taxon>
        <taxon>Candidatus Competibacter</taxon>
    </lineage>
</organism>
<evidence type="ECO:0000256" key="5">
    <source>
        <dbReference type="PIRNR" id="PIRNR038471"/>
    </source>
</evidence>
<proteinExistence type="inferred from homology"/>
<dbReference type="PANTHER" id="PTHR34138">
    <property type="entry name" value="CELL SHAPE-DETERMINING PROTEIN MREC"/>
    <property type="match status" value="1"/>
</dbReference>
<dbReference type="PANTHER" id="PTHR34138:SF1">
    <property type="entry name" value="CELL SHAPE-DETERMINING PROTEIN MREC"/>
    <property type="match status" value="1"/>
</dbReference>
<dbReference type="InterPro" id="IPR055342">
    <property type="entry name" value="MreC_beta-barrel_core"/>
</dbReference>
<protein>
    <recommendedName>
        <fullName evidence="2 5">Cell shape-determining protein MreC</fullName>
    </recommendedName>
    <alternativeName>
        <fullName evidence="4 5">Cell shape protein MreC</fullName>
    </alternativeName>
</protein>
<dbReference type="InterPro" id="IPR042177">
    <property type="entry name" value="Cell/Rod_1"/>
</dbReference>
<dbReference type="InterPro" id="IPR042175">
    <property type="entry name" value="Cell/Rod_MreC_2"/>
</dbReference>
<comment type="caution">
    <text evidence="9">The sequence shown here is derived from an EMBL/GenBank/DDBJ whole genome shotgun (WGS) entry which is preliminary data.</text>
</comment>
<comment type="function">
    <text evidence="5">Involved in formation and maintenance of cell shape.</text>
</comment>
<evidence type="ECO:0000256" key="2">
    <source>
        <dbReference type="ARBA" id="ARBA00013855"/>
    </source>
</evidence>
<dbReference type="RefSeq" id="WP_169248297.1">
    <property type="nucleotide sequence ID" value="NZ_SPMZ01000019.1"/>
</dbReference>
<dbReference type="Gene3D" id="2.40.10.350">
    <property type="entry name" value="Rod shape-determining protein MreC, domain 2"/>
    <property type="match status" value="1"/>
</dbReference>
<accession>A0ABX1TKE2</accession>
<feature type="region of interest" description="Disordered" evidence="7">
    <location>
        <begin position="268"/>
        <end position="290"/>
    </location>
</feature>
<name>A0ABX1TKE2_9GAMM</name>
<reference evidence="9 10" key="1">
    <citation type="submission" date="2019-03" db="EMBL/GenBank/DDBJ databases">
        <title>Metabolic reconstructions from genomes of highly enriched 'Candidatus Accumulibacter' and 'Candidatus Competibacter' bioreactor populations.</title>
        <authorList>
            <person name="Annavajhala M.K."/>
            <person name="Welles L."/>
            <person name="Abbas B."/>
            <person name="Sorokin D."/>
            <person name="Park H."/>
            <person name="Van Loosdrecht M."/>
            <person name="Chandran K."/>
        </authorList>
    </citation>
    <scope>NUCLEOTIDE SEQUENCE [LARGE SCALE GENOMIC DNA]</scope>
    <source>
        <strain evidence="9 10">SBR_G</strain>
    </source>
</reference>
<dbReference type="EMBL" id="SPMZ01000019">
    <property type="protein sequence ID" value="NMQ19039.1"/>
    <property type="molecule type" value="Genomic_DNA"/>
</dbReference>
<evidence type="ECO:0000256" key="7">
    <source>
        <dbReference type="SAM" id="MobiDB-lite"/>
    </source>
</evidence>
<feature type="domain" description="Rod shape-determining protein MreC beta-barrel core" evidence="8">
    <location>
        <begin position="122"/>
        <end position="266"/>
    </location>
</feature>
<evidence type="ECO:0000256" key="4">
    <source>
        <dbReference type="ARBA" id="ARBA00032089"/>
    </source>
</evidence>
<dbReference type="InterPro" id="IPR007221">
    <property type="entry name" value="MreC"/>
</dbReference>
<keyword evidence="6" id="KW-0175">Coiled coil</keyword>
<gene>
    <name evidence="9" type="primary">mreC</name>
    <name evidence="9" type="ORF">E4P82_07375</name>
</gene>
<evidence type="ECO:0000313" key="9">
    <source>
        <dbReference type="EMBL" id="NMQ19039.1"/>
    </source>
</evidence>
<dbReference type="Pfam" id="PF04085">
    <property type="entry name" value="MreC"/>
    <property type="match status" value="1"/>
</dbReference>